<dbReference type="GO" id="GO:0004674">
    <property type="term" value="F:protein serine/threonine kinase activity"/>
    <property type="evidence" value="ECO:0007669"/>
    <property type="project" value="InterPro"/>
</dbReference>
<dbReference type="SUPFAM" id="SSF56112">
    <property type="entry name" value="Protein kinase-like (PK-like)"/>
    <property type="match status" value="1"/>
</dbReference>
<feature type="domain" description="Protein kinase" evidence="1">
    <location>
        <begin position="43"/>
        <end position="202"/>
    </location>
</feature>
<evidence type="ECO:0000313" key="2">
    <source>
        <dbReference type="EMBL" id="KAK7086236.1"/>
    </source>
</evidence>
<dbReference type="GO" id="GO:0045948">
    <property type="term" value="P:positive regulation of translational initiation"/>
    <property type="evidence" value="ECO:0007669"/>
    <property type="project" value="TreeGrafter"/>
</dbReference>
<dbReference type="SMART" id="SM00220">
    <property type="entry name" value="S_TKc"/>
    <property type="match status" value="1"/>
</dbReference>
<dbReference type="GO" id="GO:0071598">
    <property type="term" value="C:neuronal ribonucleoprotein granule"/>
    <property type="evidence" value="ECO:0007669"/>
    <property type="project" value="TreeGrafter"/>
</dbReference>
<keyword evidence="3" id="KW-1185">Reference proteome</keyword>
<reference evidence="2 3" key="1">
    <citation type="submission" date="2023-11" db="EMBL/GenBank/DDBJ databases">
        <title>Halocaridina rubra genome assembly.</title>
        <authorList>
            <person name="Smith C."/>
        </authorList>
    </citation>
    <scope>NUCLEOTIDE SEQUENCE [LARGE SCALE GENOMIC DNA]</scope>
    <source>
        <strain evidence="2">EP-1</strain>
        <tissue evidence="2">Whole</tissue>
    </source>
</reference>
<dbReference type="GO" id="GO:0043021">
    <property type="term" value="F:ribonucleoprotein complex binding"/>
    <property type="evidence" value="ECO:0007669"/>
    <property type="project" value="TreeGrafter"/>
</dbReference>
<dbReference type="GO" id="GO:0005634">
    <property type="term" value="C:nucleus"/>
    <property type="evidence" value="ECO:0007669"/>
    <property type="project" value="TreeGrafter"/>
</dbReference>
<dbReference type="AlphaFoldDB" id="A0AAN8XL32"/>
<dbReference type="Gene3D" id="1.10.510.10">
    <property type="entry name" value="Transferase(Phosphotransferase) domain 1"/>
    <property type="match status" value="1"/>
</dbReference>
<comment type="caution">
    <text evidence="2">The sequence shown here is derived from an EMBL/GenBank/DDBJ whole genome shotgun (WGS) entry which is preliminary data.</text>
</comment>
<evidence type="ECO:0000313" key="3">
    <source>
        <dbReference type="Proteomes" id="UP001381693"/>
    </source>
</evidence>
<name>A0AAN8XL32_HALRR</name>
<dbReference type="InterPro" id="IPR000719">
    <property type="entry name" value="Prot_kinase_dom"/>
</dbReference>
<proteinExistence type="predicted"/>
<feature type="non-terminal residue" evidence="2">
    <location>
        <position position="202"/>
    </location>
</feature>
<sequence>MSAAFVVWDSICKIKLSSNMNIIIESFKELKIGQEITTSLGTFRVTSYIATGRCCEVYKGEQKLLKKKVALKVFRRHQNYGGALQRELHFLHRLSASDSNIVEHLGELKWENRDILVQELLTCTLRDIFLNTDDGACSPWFILTLVTDLLRGLAYIHENEIVHADIKPTNLLWDAKTSSFKIVDFGLSFKTTEKYSHIIQSR</sequence>
<dbReference type="PROSITE" id="PS50011">
    <property type="entry name" value="PROTEIN_KINASE_DOM"/>
    <property type="match status" value="1"/>
</dbReference>
<organism evidence="2 3">
    <name type="scientific">Halocaridina rubra</name>
    <name type="common">Hawaiian red shrimp</name>
    <dbReference type="NCBI Taxonomy" id="373956"/>
    <lineage>
        <taxon>Eukaryota</taxon>
        <taxon>Metazoa</taxon>
        <taxon>Ecdysozoa</taxon>
        <taxon>Arthropoda</taxon>
        <taxon>Crustacea</taxon>
        <taxon>Multicrustacea</taxon>
        <taxon>Malacostraca</taxon>
        <taxon>Eumalacostraca</taxon>
        <taxon>Eucarida</taxon>
        <taxon>Decapoda</taxon>
        <taxon>Pleocyemata</taxon>
        <taxon>Caridea</taxon>
        <taxon>Atyoidea</taxon>
        <taxon>Atyidae</taxon>
        <taxon>Halocaridina</taxon>
    </lineage>
</organism>
<dbReference type="Pfam" id="PF00069">
    <property type="entry name" value="Pkinase"/>
    <property type="match status" value="1"/>
</dbReference>
<dbReference type="EMBL" id="JAXCGZ010000285">
    <property type="protein sequence ID" value="KAK7086236.1"/>
    <property type="molecule type" value="Genomic_DNA"/>
</dbReference>
<dbReference type="GO" id="GO:0046825">
    <property type="term" value="P:regulation of protein export from nucleus"/>
    <property type="evidence" value="ECO:0007669"/>
    <property type="project" value="TreeGrafter"/>
</dbReference>
<dbReference type="PANTHER" id="PTHR46962:SF1">
    <property type="entry name" value="SERINE_THREONINE-PROTEIN KINASE KIST"/>
    <property type="match status" value="1"/>
</dbReference>
<dbReference type="InterPro" id="IPR011009">
    <property type="entry name" value="Kinase-like_dom_sf"/>
</dbReference>
<dbReference type="Proteomes" id="UP001381693">
    <property type="component" value="Unassembled WGS sequence"/>
</dbReference>
<protein>
    <recommendedName>
        <fullName evidence="1">Protein kinase domain-containing protein</fullName>
    </recommendedName>
</protein>
<accession>A0AAN8XL32</accession>
<evidence type="ECO:0000259" key="1">
    <source>
        <dbReference type="PROSITE" id="PS50011"/>
    </source>
</evidence>
<dbReference type="InterPro" id="IPR034372">
    <property type="entry name" value="UHMK1"/>
</dbReference>
<gene>
    <name evidence="2" type="ORF">SK128_020482</name>
</gene>
<dbReference type="PANTHER" id="PTHR46962">
    <property type="entry name" value="SERINE/THREONINE-PROTEIN KINASE KIST"/>
    <property type="match status" value="1"/>
</dbReference>
<dbReference type="GO" id="GO:0005524">
    <property type="term" value="F:ATP binding"/>
    <property type="evidence" value="ECO:0007669"/>
    <property type="project" value="InterPro"/>
</dbReference>